<dbReference type="EMBL" id="BAAABZ010000071">
    <property type="protein sequence ID" value="GAA0554305.1"/>
    <property type="molecule type" value="Genomic_DNA"/>
</dbReference>
<name>A0ABN1DWR9_9ACTN</name>
<evidence type="ECO:0000313" key="2">
    <source>
        <dbReference type="Proteomes" id="UP001501576"/>
    </source>
</evidence>
<gene>
    <name evidence="1" type="ORF">GCM10010390_65480</name>
</gene>
<evidence type="ECO:0000313" key="1">
    <source>
        <dbReference type="EMBL" id="GAA0554305.1"/>
    </source>
</evidence>
<reference evidence="1 2" key="1">
    <citation type="journal article" date="2019" name="Int. J. Syst. Evol. Microbiol.">
        <title>The Global Catalogue of Microorganisms (GCM) 10K type strain sequencing project: providing services to taxonomists for standard genome sequencing and annotation.</title>
        <authorList>
            <consortium name="The Broad Institute Genomics Platform"/>
            <consortium name="The Broad Institute Genome Sequencing Center for Infectious Disease"/>
            <person name="Wu L."/>
            <person name="Ma J."/>
        </authorList>
    </citation>
    <scope>NUCLEOTIDE SEQUENCE [LARGE SCALE GENOMIC DNA]</scope>
    <source>
        <strain evidence="1 2">JCM 5052</strain>
    </source>
</reference>
<keyword evidence="2" id="KW-1185">Reference proteome</keyword>
<sequence>MVVALASTAIAVIGTLLGAVVSGRAQQRAAEQAARAQERAAERAAEIARLEAVRRERLDAVCKVADAITAHRIAMWDRGEAVLSGAPAERVQELRDASHTTRRAVTGPLTALRVLIEDETVRGAANRMVTLTYAIRDTYRIDGPAGAEARAAVREALTAARAAAVVAHDEFVDVAGRYLRTT</sequence>
<organism evidence="1 2">
    <name type="scientific">Streptomyces mordarskii</name>
    <dbReference type="NCBI Taxonomy" id="1226758"/>
    <lineage>
        <taxon>Bacteria</taxon>
        <taxon>Bacillati</taxon>
        <taxon>Actinomycetota</taxon>
        <taxon>Actinomycetes</taxon>
        <taxon>Kitasatosporales</taxon>
        <taxon>Streptomycetaceae</taxon>
        <taxon>Streptomyces</taxon>
    </lineage>
</organism>
<dbReference type="Proteomes" id="UP001501576">
    <property type="component" value="Unassembled WGS sequence"/>
</dbReference>
<dbReference type="RefSeq" id="WP_346160817.1">
    <property type="nucleotide sequence ID" value="NZ_BAAABZ010000071.1"/>
</dbReference>
<accession>A0ABN1DWR9</accession>
<protein>
    <recommendedName>
        <fullName evidence="3">PRL2-23</fullName>
    </recommendedName>
</protein>
<comment type="caution">
    <text evidence="1">The sequence shown here is derived from an EMBL/GenBank/DDBJ whole genome shotgun (WGS) entry which is preliminary data.</text>
</comment>
<evidence type="ECO:0008006" key="3">
    <source>
        <dbReference type="Google" id="ProtNLM"/>
    </source>
</evidence>
<proteinExistence type="predicted"/>